<name>A0A2P5HRI9_DIAHE</name>
<feature type="region of interest" description="Disordered" evidence="1">
    <location>
        <begin position="79"/>
        <end position="111"/>
    </location>
</feature>
<sequence length="111" mass="12235">MEPARWKEVLLGCSQPWEKSVRRTKFKAGYWQIRDVKDRPCRLAASGIPTPANIVVGPVDYNPNIVYLGCLPRWTSTRGPQGVADQRGVGANTEPVQWTDRAGGGEGDLGR</sequence>
<organism evidence="2 3">
    <name type="scientific">Diaporthe helianthi</name>
    <dbReference type="NCBI Taxonomy" id="158607"/>
    <lineage>
        <taxon>Eukaryota</taxon>
        <taxon>Fungi</taxon>
        <taxon>Dikarya</taxon>
        <taxon>Ascomycota</taxon>
        <taxon>Pezizomycotina</taxon>
        <taxon>Sordariomycetes</taxon>
        <taxon>Sordariomycetidae</taxon>
        <taxon>Diaporthales</taxon>
        <taxon>Diaporthaceae</taxon>
        <taxon>Diaporthe</taxon>
    </lineage>
</organism>
<reference evidence="2" key="1">
    <citation type="submission" date="2017-09" db="EMBL/GenBank/DDBJ databases">
        <title>Polyketide synthases of a Diaporthe helianthi virulent isolate.</title>
        <authorList>
            <person name="Baroncelli R."/>
        </authorList>
    </citation>
    <scope>NUCLEOTIDE SEQUENCE [LARGE SCALE GENOMIC DNA]</scope>
    <source>
        <strain evidence="2">7/96</strain>
    </source>
</reference>
<feature type="compositionally biased region" description="Gly residues" evidence="1">
    <location>
        <begin position="102"/>
        <end position="111"/>
    </location>
</feature>
<evidence type="ECO:0000313" key="3">
    <source>
        <dbReference type="Proteomes" id="UP000094444"/>
    </source>
</evidence>
<evidence type="ECO:0000256" key="1">
    <source>
        <dbReference type="SAM" id="MobiDB-lite"/>
    </source>
</evidence>
<comment type="caution">
    <text evidence="2">The sequence shown here is derived from an EMBL/GenBank/DDBJ whole genome shotgun (WGS) entry which is preliminary data.</text>
</comment>
<accession>A0A2P5HRI9</accession>
<keyword evidence="3" id="KW-1185">Reference proteome</keyword>
<proteinExistence type="predicted"/>
<gene>
    <name evidence="2" type="ORF">DHEL01_v208723</name>
</gene>
<dbReference type="EMBL" id="MAVT02000904">
    <property type="protein sequence ID" value="POS72884.1"/>
    <property type="molecule type" value="Genomic_DNA"/>
</dbReference>
<dbReference type="Proteomes" id="UP000094444">
    <property type="component" value="Unassembled WGS sequence"/>
</dbReference>
<dbReference type="AlphaFoldDB" id="A0A2P5HRI9"/>
<dbReference type="InParanoid" id="A0A2P5HRI9"/>
<protein>
    <submittedName>
        <fullName evidence="2">Uncharacterized protein</fullName>
    </submittedName>
</protein>
<evidence type="ECO:0000313" key="2">
    <source>
        <dbReference type="EMBL" id="POS72884.1"/>
    </source>
</evidence>